<feature type="compositionally biased region" description="Basic and acidic residues" evidence="1">
    <location>
        <begin position="1"/>
        <end position="24"/>
    </location>
</feature>
<evidence type="ECO:0000313" key="3">
    <source>
        <dbReference type="Proteomes" id="UP000318428"/>
    </source>
</evidence>
<sequence>MYKHPSERNHQRRGSLPDRDDSKHPINQQVSPATASRQPVFLSSLIGRQQQVAQQNQSSTIASSSGYSGDSINPQKSHIYHIVDTRSENALVGKATINFDMPKISPGKDIKDSEGRTYKGTVDYYLSHSSPGNMYTGALNIKTGQIDLYPISIDRGDMIDFGWGQKEFLNKTHDSGNAIMHPGQGSNVPVAHLQLLSKLNASDISDDYIGFTFCDTRHIRKHANFHTNSQASMLYGASRSLNLKHVNILKNDSAAVSGANNLDAHKRNESIFTYHLPIEIKRDILTGIKAIMGNSEGWQIEIDKELSRADMKVDYYHEQKNKQNKPKPFILYT</sequence>
<feature type="compositionally biased region" description="Low complexity" evidence="1">
    <location>
        <begin position="49"/>
        <end position="72"/>
    </location>
</feature>
<organism evidence="2 3">
    <name type="scientific">Pseudomonas saxonica</name>
    <dbReference type="NCBI Taxonomy" id="2600598"/>
    <lineage>
        <taxon>Bacteria</taxon>
        <taxon>Pseudomonadati</taxon>
        <taxon>Pseudomonadota</taxon>
        <taxon>Gammaproteobacteria</taxon>
        <taxon>Pseudomonadales</taxon>
        <taxon>Pseudomonadaceae</taxon>
        <taxon>Pseudomonas</taxon>
    </lineage>
</organism>
<keyword evidence="3" id="KW-1185">Reference proteome</keyword>
<dbReference type="RefSeq" id="WP_146387320.1">
    <property type="nucleotide sequence ID" value="NZ_VFIO01000012.1"/>
</dbReference>
<evidence type="ECO:0000256" key="1">
    <source>
        <dbReference type="SAM" id="MobiDB-lite"/>
    </source>
</evidence>
<name>A0ABY3GD39_9PSED</name>
<gene>
    <name evidence="2" type="ORF">FJD38_21220</name>
</gene>
<dbReference type="EMBL" id="VFIO01000012">
    <property type="protein sequence ID" value="TWR86171.1"/>
    <property type="molecule type" value="Genomic_DNA"/>
</dbReference>
<feature type="compositionally biased region" description="Polar residues" evidence="1">
    <location>
        <begin position="25"/>
        <end position="36"/>
    </location>
</feature>
<accession>A0ABY3GD39</accession>
<protein>
    <submittedName>
        <fullName evidence="2">Uncharacterized protein</fullName>
    </submittedName>
</protein>
<feature type="region of interest" description="Disordered" evidence="1">
    <location>
        <begin position="49"/>
        <end position="74"/>
    </location>
</feature>
<dbReference type="Proteomes" id="UP000318428">
    <property type="component" value="Unassembled WGS sequence"/>
</dbReference>
<evidence type="ECO:0000313" key="2">
    <source>
        <dbReference type="EMBL" id="TWR86171.1"/>
    </source>
</evidence>
<feature type="region of interest" description="Disordered" evidence="1">
    <location>
        <begin position="1"/>
        <end position="36"/>
    </location>
</feature>
<comment type="caution">
    <text evidence="2">The sequence shown here is derived from an EMBL/GenBank/DDBJ whole genome shotgun (WGS) entry which is preliminary data.</text>
</comment>
<proteinExistence type="predicted"/>
<reference evidence="2 3" key="1">
    <citation type="submission" date="2019-06" db="EMBL/GenBank/DDBJ databases">
        <title>Pseudomonas bimorpha sp. nov. isolated from bovine raw milk and skim milk concentrate.</title>
        <authorList>
            <person name="Hofmann K."/>
            <person name="Huptas C."/>
            <person name="Doll E."/>
            <person name="Scherer S."/>
            <person name="Wenning M."/>
        </authorList>
    </citation>
    <scope>NUCLEOTIDE SEQUENCE [LARGE SCALE GENOMIC DNA]</scope>
    <source>
        <strain evidence="2 3">DSM 108989</strain>
    </source>
</reference>